<evidence type="ECO:0000256" key="6">
    <source>
        <dbReference type="HAMAP-Rule" id="MF_01915"/>
    </source>
</evidence>
<dbReference type="GO" id="GO:0015221">
    <property type="term" value="F:lipopolysaccharide transmembrane transporter activity"/>
    <property type="evidence" value="ECO:0007669"/>
    <property type="project" value="InterPro"/>
</dbReference>
<dbReference type="PANTHER" id="PTHR37481">
    <property type="entry name" value="LIPOPOLYSACCHARIDE EXPORT SYSTEM PROTEIN LPTC"/>
    <property type="match status" value="1"/>
</dbReference>
<dbReference type="PANTHER" id="PTHR37481:SF1">
    <property type="entry name" value="LIPOPOLYSACCHARIDE EXPORT SYSTEM PROTEIN LPTC"/>
    <property type="match status" value="1"/>
</dbReference>
<evidence type="ECO:0000256" key="3">
    <source>
        <dbReference type="ARBA" id="ARBA00022692"/>
    </source>
</evidence>
<comment type="subunit">
    <text evidence="6">Component of the lipopolysaccharide transport and assembly complex. Interacts with LptA and the LptBFG transporter complex.</text>
</comment>
<comment type="subcellular location">
    <subcellularLocation>
        <location evidence="6">Cell inner membrane</location>
        <topology evidence="6">Single-pass membrane protein</topology>
    </subcellularLocation>
</comment>
<evidence type="ECO:0000256" key="4">
    <source>
        <dbReference type="ARBA" id="ARBA00022989"/>
    </source>
</evidence>
<dbReference type="InterPro" id="IPR026265">
    <property type="entry name" value="LptC"/>
</dbReference>
<dbReference type="GO" id="GO:0005886">
    <property type="term" value="C:plasma membrane"/>
    <property type="evidence" value="ECO:0007669"/>
    <property type="project" value="UniProtKB-SubCell"/>
</dbReference>
<keyword evidence="4 6" id="KW-1133">Transmembrane helix</keyword>
<keyword evidence="2 6" id="KW-0997">Cell inner membrane</keyword>
<dbReference type="Pfam" id="PF06835">
    <property type="entry name" value="LptC"/>
    <property type="match status" value="1"/>
</dbReference>
<dbReference type="RefSeq" id="WP_134672820.1">
    <property type="nucleotide sequence ID" value="NZ_SPUH01000001.1"/>
</dbReference>
<organism evidence="7 8">
    <name type="scientific">Luteimonas yindakuii</name>
    <dbReference type="NCBI Taxonomy" id="2565782"/>
    <lineage>
        <taxon>Bacteria</taxon>
        <taxon>Pseudomonadati</taxon>
        <taxon>Pseudomonadota</taxon>
        <taxon>Gammaproteobacteria</taxon>
        <taxon>Lysobacterales</taxon>
        <taxon>Lysobacteraceae</taxon>
        <taxon>Luteimonas</taxon>
    </lineage>
</organism>
<dbReference type="EMBL" id="SPUH01000001">
    <property type="protein sequence ID" value="TKS53435.1"/>
    <property type="molecule type" value="Genomic_DNA"/>
</dbReference>
<evidence type="ECO:0000313" key="7">
    <source>
        <dbReference type="EMBL" id="TKS53435.1"/>
    </source>
</evidence>
<evidence type="ECO:0000256" key="5">
    <source>
        <dbReference type="ARBA" id="ARBA00023136"/>
    </source>
</evidence>
<comment type="caution">
    <text evidence="7">The sequence shown here is derived from an EMBL/GenBank/DDBJ whole genome shotgun (WGS) entry which is preliminary data.</text>
</comment>
<proteinExistence type="inferred from homology"/>
<dbReference type="NCBIfam" id="TIGR04409">
    <property type="entry name" value="LptC_YrbK"/>
    <property type="match status" value="1"/>
</dbReference>
<dbReference type="Proteomes" id="UP000298681">
    <property type="component" value="Unassembled WGS sequence"/>
</dbReference>
<accession>A0A4Z1R4G5</accession>
<dbReference type="Gene3D" id="2.60.450.10">
    <property type="entry name" value="Lipopolysaccharide (LPS) transport protein A like domain"/>
    <property type="match status" value="1"/>
</dbReference>
<sequence>MSWRGWLAIVLVIAAVVSGWSAWRQRADAPGTVTGPLRSDYVLRDFELIALNNEGRESFTLRAPLLEQNPADRTIAIETPLFLVPERDGGRWQARSQTGWVSASHDELRLEGDVRMTSPDQGGRDLLLTTTRMTLLPETNIARSDELVTIQQPGSRIQGLGMQVDLTTKRYEFSSQVKQRYEPRRR</sequence>
<comment type="similarity">
    <text evidence="6">Belongs to the LptC family.</text>
</comment>
<keyword evidence="8" id="KW-1185">Reference proteome</keyword>
<comment type="function">
    <text evidence="6">Involved in the assembly of lipopolysaccharide (LPS). Required for the translocation of LPS from the inner membrane to the outer membrane. Facilitates the transfer of LPS from the inner membrane to the periplasmic protein LptA. Could be a docking site for LptA.</text>
</comment>
<dbReference type="AlphaFoldDB" id="A0A4Z1R4G5"/>
<dbReference type="GO" id="GO:0017089">
    <property type="term" value="F:glycolipid transfer activity"/>
    <property type="evidence" value="ECO:0007669"/>
    <property type="project" value="TreeGrafter"/>
</dbReference>
<evidence type="ECO:0000256" key="2">
    <source>
        <dbReference type="ARBA" id="ARBA00022519"/>
    </source>
</evidence>
<keyword evidence="1 6" id="KW-1003">Cell membrane</keyword>
<gene>
    <name evidence="6 7" type="primary">lptC</name>
    <name evidence="7" type="ORF">E4582_00695</name>
</gene>
<dbReference type="HAMAP" id="MF_01915">
    <property type="entry name" value="LPS_assembly_LptC"/>
    <property type="match status" value="1"/>
</dbReference>
<evidence type="ECO:0000313" key="8">
    <source>
        <dbReference type="Proteomes" id="UP000298681"/>
    </source>
</evidence>
<dbReference type="InterPro" id="IPR052363">
    <property type="entry name" value="LPS_export_LptC"/>
</dbReference>
<name>A0A4Z1R4G5_9GAMM</name>
<protein>
    <recommendedName>
        <fullName evidence="6">Lipopolysaccharide export system protein LptC</fullName>
    </recommendedName>
</protein>
<keyword evidence="5 6" id="KW-0472">Membrane</keyword>
<reference evidence="7 8" key="1">
    <citation type="submission" date="2019-01" db="EMBL/GenBank/DDBJ databases">
        <authorList>
            <person name="Zhang S."/>
        </authorList>
    </citation>
    <scope>NUCLEOTIDE SEQUENCE [LARGE SCALE GENOMIC DNA]</scope>
    <source>
        <strain evidence="7 8">1626</strain>
    </source>
</reference>
<keyword evidence="3 6" id="KW-0812">Transmembrane</keyword>
<dbReference type="GO" id="GO:0030288">
    <property type="term" value="C:outer membrane-bounded periplasmic space"/>
    <property type="evidence" value="ECO:0007669"/>
    <property type="project" value="TreeGrafter"/>
</dbReference>
<dbReference type="GO" id="GO:0043165">
    <property type="term" value="P:Gram-negative-bacterium-type cell outer membrane assembly"/>
    <property type="evidence" value="ECO:0007669"/>
    <property type="project" value="UniProtKB-UniRule"/>
</dbReference>
<evidence type="ECO:0000256" key="1">
    <source>
        <dbReference type="ARBA" id="ARBA00022475"/>
    </source>
</evidence>
<dbReference type="InterPro" id="IPR010664">
    <property type="entry name" value="LipoPS_assembly_LptC-rel"/>
</dbReference>